<accession>A0A0P1FJB3</accession>
<dbReference type="AlphaFoldDB" id="A0A0P1FJB3"/>
<keyword evidence="2" id="KW-1185">Reference proteome</keyword>
<reference evidence="1 2" key="1">
    <citation type="submission" date="2015-09" db="EMBL/GenBank/DDBJ databases">
        <authorList>
            <consortium name="Swine Surveillance"/>
        </authorList>
    </citation>
    <scope>NUCLEOTIDE SEQUENCE [LARGE SCALE GENOMIC DNA]</scope>
    <source>
        <strain evidence="1 2">CECT 4357</strain>
    </source>
</reference>
<dbReference type="STRING" id="53501.SAMN04488043_104189"/>
<dbReference type="Pfam" id="PF23840">
    <property type="entry name" value="Phage_tail_terminator"/>
    <property type="match status" value="1"/>
</dbReference>
<dbReference type="RefSeq" id="WP_058264010.1">
    <property type="nucleotide sequence ID" value="NZ_CP051181.1"/>
</dbReference>
<dbReference type="InterPro" id="IPR056912">
    <property type="entry name" value="Phage_JBD30_tail_term-like"/>
</dbReference>
<protein>
    <submittedName>
        <fullName evidence="1">Uncharacterized protein</fullName>
    </submittedName>
</protein>
<evidence type="ECO:0000313" key="2">
    <source>
        <dbReference type="Proteomes" id="UP000051587"/>
    </source>
</evidence>
<evidence type="ECO:0000313" key="1">
    <source>
        <dbReference type="EMBL" id="CUH67977.1"/>
    </source>
</evidence>
<organism evidence="1 2">
    <name type="scientific">Thalassovita gelatinovora</name>
    <name type="common">Thalassobius gelatinovorus</name>
    <dbReference type="NCBI Taxonomy" id="53501"/>
    <lineage>
        <taxon>Bacteria</taxon>
        <taxon>Pseudomonadati</taxon>
        <taxon>Pseudomonadota</taxon>
        <taxon>Alphaproteobacteria</taxon>
        <taxon>Rhodobacterales</taxon>
        <taxon>Roseobacteraceae</taxon>
        <taxon>Thalassovita</taxon>
    </lineage>
</organism>
<name>A0A0P1FJB3_THAGE</name>
<sequence length="142" mass="15048">MLDQVIARLNAKVPDLERVDDTASLAELLASKALSPAPVMAYVVPLGLVGTGADAMSGVIDQGVKETIGVVLVIRGTDPKGSRVLKTLHPFIIDVIAAIVGWAPNDETGVFELNRGAQLSMAQGVLIYQLDFSINDQLRITP</sequence>
<dbReference type="Proteomes" id="UP000051587">
    <property type="component" value="Unassembled WGS sequence"/>
</dbReference>
<proteinExistence type="predicted"/>
<gene>
    <name evidence="1" type="ORF">TG4357_03318</name>
</gene>
<dbReference type="OrthoDB" id="7742971at2"/>
<dbReference type="EMBL" id="CYSA01000027">
    <property type="protein sequence ID" value="CUH67977.1"/>
    <property type="molecule type" value="Genomic_DNA"/>
</dbReference>